<gene>
    <name evidence="6" type="ORF">BaRGS_00036869</name>
</gene>
<dbReference type="Proteomes" id="UP001519460">
    <property type="component" value="Unassembled WGS sequence"/>
</dbReference>
<accession>A0ABD0JAK0</accession>
<evidence type="ECO:0000313" key="7">
    <source>
        <dbReference type="Proteomes" id="UP001519460"/>
    </source>
</evidence>
<feature type="repeat" description="Filamin" evidence="3">
    <location>
        <begin position="808"/>
        <end position="947"/>
    </location>
</feature>
<dbReference type="Gene3D" id="2.60.40.10">
    <property type="entry name" value="Immunoglobulins"/>
    <property type="match status" value="17"/>
</dbReference>
<dbReference type="CDD" id="cd21227">
    <property type="entry name" value="CH_jitterbug-like_rpt1"/>
    <property type="match status" value="1"/>
</dbReference>
<feature type="repeat" description="Filamin" evidence="3">
    <location>
        <begin position="1545"/>
        <end position="1638"/>
    </location>
</feature>
<dbReference type="InterPro" id="IPR036872">
    <property type="entry name" value="CH_dom_sf"/>
</dbReference>
<feature type="repeat" description="Filamin" evidence="3">
    <location>
        <begin position="1751"/>
        <end position="1826"/>
    </location>
</feature>
<feature type="repeat" description="Filamin" evidence="3">
    <location>
        <begin position="645"/>
        <end position="724"/>
    </location>
</feature>
<keyword evidence="2" id="KW-0677">Repeat</keyword>
<feature type="domain" description="Calponin-homology (CH)" evidence="5">
    <location>
        <begin position="143"/>
        <end position="246"/>
    </location>
</feature>
<reference evidence="6 7" key="1">
    <citation type="journal article" date="2023" name="Sci. Data">
        <title>Genome assembly of the Korean intertidal mud-creeper Batillaria attramentaria.</title>
        <authorList>
            <person name="Patra A.K."/>
            <person name="Ho P.T."/>
            <person name="Jun S."/>
            <person name="Lee S.J."/>
            <person name="Kim Y."/>
            <person name="Won Y.J."/>
        </authorList>
    </citation>
    <scope>NUCLEOTIDE SEQUENCE [LARGE SCALE GENOMIC DNA]</scope>
    <source>
        <strain evidence="6">Wonlab-2016</strain>
    </source>
</reference>
<feature type="repeat" description="Filamin" evidence="3">
    <location>
        <begin position="1364"/>
        <end position="1458"/>
    </location>
</feature>
<dbReference type="CDD" id="cd21229">
    <property type="entry name" value="CH_jitterbug-like_rpt2"/>
    <property type="match status" value="1"/>
</dbReference>
<dbReference type="PROSITE" id="PS50194">
    <property type="entry name" value="FILAMIN_REPEAT"/>
    <property type="match status" value="16"/>
</dbReference>
<dbReference type="InterPro" id="IPR013783">
    <property type="entry name" value="Ig-like_fold"/>
</dbReference>
<feature type="repeat" description="Filamin" evidence="3">
    <location>
        <begin position="475"/>
        <end position="545"/>
    </location>
</feature>
<feature type="repeat" description="Filamin" evidence="3">
    <location>
        <begin position="1456"/>
        <end position="1547"/>
    </location>
</feature>
<dbReference type="PANTHER" id="PTHR38537:SF16">
    <property type="entry name" value="CALPONIN-HOMOLOGY (CH) DOMAIN-CONTAINING PROTEIN"/>
    <property type="match status" value="1"/>
</dbReference>
<dbReference type="FunFam" id="1.10.418.10:FF:000068">
    <property type="entry name" value="Putative Filamin-A"/>
    <property type="match status" value="1"/>
</dbReference>
<dbReference type="SMART" id="SM00033">
    <property type="entry name" value="CH"/>
    <property type="match status" value="3"/>
</dbReference>
<evidence type="ECO:0000313" key="6">
    <source>
        <dbReference type="EMBL" id="KAK7467894.1"/>
    </source>
</evidence>
<feature type="repeat" description="Filamin" evidence="3">
    <location>
        <begin position="1636"/>
        <end position="1728"/>
    </location>
</feature>
<dbReference type="CDD" id="cd21185">
    <property type="entry name" value="CH_jitterbug-like_rpt3"/>
    <property type="match status" value="1"/>
</dbReference>
<dbReference type="FunFam" id="2.60.40.10:FF:001145">
    <property type="entry name" value="Jitterbug, isoform I"/>
    <property type="match status" value="1"/>
</dbReference>
<evidence type="ECO:0000256" key="2">
    <source>
        <dbReference type="ARBA" id="ARBA00022737"/>
    </source>
</evidence>
<organism evidence="6 7">
    <name type="scientific">Batillaria attramentaria</name>
    <dbReference type="NCBI Taxonomy" id="370345"/>
    <lineage>
        <taxon>Eukaryota</taxon>
        <taxon>Metazoa</taxon>
        <taxon>Spiralia</taxon>
        <taxon>Lophotrochozoa</taxon>
        <taxon>Mollusca</taxon>
        <taxon>Gastropoda</taxon>
        <taxon>Caenogastropoda</taxon>
        <taxon>Sorbeoconcha</taxon>
        <taxon>Cerithioidea</taxon>
        <taxon>Batillariidae</taxon>
        <taxon>Batillaria</taxon>
    </lineage>
</organism>
<feature type="repeat" description="Filamin" evidence="3">
    <location>
        <begin position="547"/>
        <end position="635"/>
    </location>
</feature>
<dbReference type="Pfam" id="PF00630">
    <property type="entry name" value="Filamin"/>
    <property type="match status" value="16"/>
</dbReference>
<feature type="domain" description="Calponin-homology (CH)" evidence="5">
    <location>
        <begin position="247"/>
        <end position="347"/>
    </location>
</feature>
<proteinExistence type="inferred from homology"/>
<keyword evidence="7" id="KW-1185">Reference proteome</keyword>
<dbReference type="PROSITE" id="PS50021">
    <property type="entry name" value="CH"/>
    <property type="match status" value="3"/>
</dbReference>
<name>A0ABD0JAK0_9CAEN</name>
<evidence type="ECO:0000256" key="4">
    <source>
        <dbReference type="SAM" id="MobiDB-lite"/>
    </source>
</evidence>
<dbReference type="SUPFAM" id="SSF81296">
    <property type="entry name" value="E set domains"/>
    <property type="match status" value="17"/>
</dbReference>
<dbReference type="InterPro" id="IPR044801">
    <property type="entry name" value="Filamin"/>
</dbReference>
<evidence type="ECO:0000256" key="1">
    <source>
        <dbReference type="ARBA" id="ARBA00009238"/>
    </source>
</evidence>
<feature type="repeat" description="Filamin" evidence="3">
    <location>
        <begin position="958"/>
        <end position="1034"/>
    </location>
</feature>
<evidence type="ECO:0000256" key="3">
    <source>
        <dbReference type="PROSITE-ProRule" id="PRU00087"/>
    </source>
</evidence>
<feature type="repeat" description="Filamin" evidence="3">
    <location>
        <begin position="722"/>
        <end position="816"/>
    </location>
</feature>
<feature type="region of interest" description="Disordered" evidence="4">
    <location>
        <begin position="390"/>
        <end position="413"/>
    </location>
</feature>
<feature type="compositionally biased region" description="Basic and acidic residues" evidence="4">
    <location>
        <begin position="393"/>
        <end position="408"/>
    </location>
</feature>
<protein>
    <recommendedName>
        <fullName evidence="5">Calponin-homology (CH) domain-containing protein</fullName>
    </recommendedName>
</protein>
<dbReference type="InterPro" id="IPR014756">
    <property type="entry name" value="Ig_E-set"/>
</dbReference>
<feature type="repeat" description="Filamin" evidence="3">
    <location>
        <begin position="1267"/>
        <end position="1366"/>
    </location>
</feature>
<feature type="repeat" description="Filamin" evidence="3">
    <location>
        <begin position="1209"/>
        <end position="1271"/>
    </location>
</feature>
<comment type="caution">
    <text evidence="6">The sequence shown here is derived from an EMBL/GenBank/DDBJ whole genome shotgun (WGS) entry which is preliminary data.</text>
</comment>
<dbReference type="InterPro" id="IPR001715">
    <property type="entry name" value="CH_dom"/>
</dbReference>
<dbReference type="Pfam" id="PF00307">
    <property type="entry name" value="CH"/>
    <property type="match status" value="3"/>
</dbReference>
<dbReference type="Gene3D" id="1.10.418.10">
    <property type="entry name" value="Calponin-like domain"/>
    <property type="match status" value="3"/>
</dbReference>
<feature type="domain" description="Calponin-homology (CH)" evidence="5">
    <location>
        <begin position="32"/>
        <end position="137"/>
    </location>
</feature>
<dbReference type="SUPFAM" id="SSF47576">
    <property type="entry name" value="Calponin-homology domain, CH-domain"/>
    <property type="match status" value="2"/>
</dbReference>
<dbReference type="EMBL" id="JACVVK020000533">
    <property type="protein sequence ID" value="KAK7467894.1"/>
    <property type="molecule type" value="Genomic_DNA"/>
</dbReference>
<comment type="similarity">
    <text evidence="1">Belongs to the filamin family.</text>
</comment>
<dbReference type="InterPro" id="IPR017868">
    <property type="entry name" value="Filamin/ABP280_repeat-like"/>
</dbReference>
<sequence>MSAEVDLIGHQARSREGRGLSVRSGDSDKWITIQKNTFMNWVNLQLQGSGHVVDDFEQDFDDGVKLCALVESLQNRKIGKVIKKPINQHQSLENVTLALKAIAEDNVRLVNIGSEDIVNGSLKLILGLVWHLILRYQIGKTKFPPKKLMLAWLQAVIPECHIGNFTSDWNDGVALSALIDYCEPGLFPEWKKLSRHNRLENCQNAMTIAREKLNIPMVVRPEDFSSPHLDDLSGMTYLSYYMMPDSPGYYATRREIRKILQSGTIDNFTTDWNDGRLLCTLVKSVGGDIPGWPNLSNNPVENLQKGLDAAQRQLSIEPIFSAQEMADPEVEHLGVMAYAAYFTKLRPVKLSMVSATFDGNMDNAYVGKDNEKETVQNVALVQAAVTRSEISVETERAETPPAETPREDDTGEVETEAVEVEKEVEETVVVEDETDQETLTAVAMFDAQVNKIAEERSPTVEASLDGDFQHVMCRQEKSFKIQLEDGSPSDIHATLKGPDSNPPVHLEWQGKTAYCSFTPVETGQHTLDVTSDGKSISGCPVSFRVVADRSRVTYYPVERCAVGALTELKVDASNAGQGDLRMEARSPSGHTMYPDPIYRQGRYTSNFTPNEVGTWEISVLYDGDHISGSPYTVQVFDPLAVRVYGLDGGAVGRALTFNADATQAGDGDMKVKVTYAGSQVPSHIIPEGNGEYKIDFTPQGPGQYTVNVFMNDVEVRGSPYTLDIVDSSQVTLSGEGLSLVPVDRPTTFTIHTKGAGSGNVTVDIAGPRGKKVPVKLREINKETVEVEYTPVEAGDHKINVRFFGQLVKGSPYVSKAYNTGKLIVSDMPQWTLPGNPVSFHIDASKAGSGNIEIRVNGGRVACSVENRGNHCFLASFVPEGNQTHTVDMTFNDQEVEDPDDNNVPYELTSDSAGDLQVTYTPRVVGDHTINVQYSGQAVAGSPFTAKAYNAGAIIVTPLADGFVGQPLSFDIDVREAGEGQLQIMVNNGNIANEVDPKETGVYAIQFVPLEPGQQKVDILFNDEPLPLSPLTCNCQALEASVIGLSEMVAVDRATAFTVQSQAMSSVGSEVIVLCPNGQKVAPKLTGHGSPNLTVEYVPREVGTYVVSVNLAGTPIKGSPFRVKTFDPSKVKVSRIPEGIVGVPSKFTVDASAAGEGTMEIAVSANGRNIPNQAHSIGSGQFEVSFVGRQAVTHEAVITYNGYNVPGSPFKVEFLDASQMSASGDGLGPDGRNVPARMRDMGNGSYKVDWTPSAVGNHRVQIEYAGVPIGGSPYSVQVFDASLVRVSNISQGFLGKPVTFSLDASDAGDGNLEIHVTADGESVPNYVRQERDANFRVTFTPQRPSRHKVNITFNGEPVPGSPFSCVVMDTDSVSLTGDGLRMAPANTKTSFKVDPKGAGDFDLRAWVVSPSGHDVPVRITGNPHSAFRVDYTPVDVGTHKVYVEYGGMEVRGSPFDVEVFDPALVRVNSPGRAYLNKPIYFYLDSSMAGQGKLEAEIKSRGAVIPSQLREVGGGRSEMTFTPRDVNTHQVNLTFNGMPLPGSPFHVDVIDSSSVSISGEGLHSAKVYRETWFSLDLHGMDAHDLDVSVTGPAGQRVPCGLSRKGHICRVEFTPMEPGPHTIDVMFAGSRIHGSPFTCEAYDPSRVRITDVDRTGKKEREIGFTIDTSAAGVGDLEAIVTHRGHIVHTQRESLGDGRFRYAFFPPDTGHYEVKATYNEDLIPGCPLIINVEDDLPTFITISFRSVEPMNIRGNRKNYFMLHTDGNKIDTELLDVNIEAPTGETLPSHLVQQTDGDYRVEWTPKDTGRHSVDVLFAGQRVKGSPFYIEVFDVSKIRVDNFYNGNVGEQAGFTVDTSRAGKCEQSVRVVSPSGRNMPVDVKETPNHGYNVSYIPTESGQHRIFLAYNSLELPGVCEICHSGKYRLGGDPRAGPGKQLINQQANPAFIEHSRSFGGKGKPVLQLSRVDVGTGYSSGYAVTGGRPIVPWSFPPLGFVATTALTCPLTGSAPHGLSYYWPQPLGITATLAGLRKTLLEVWSSFGCGGCSVRKFDLLGFMRSMSCS</sequence>
<feature type="repeat" description="Filamin" evidence="3">
    <location>
        <begin position="1840"/>
        <end position="1909"/>
    </location>
</feature>
<feature type="repeat" description="Filamin" evidence="3">
    <location>
        <begin position="1029"/>
        <end position="1118"/>
    </location>
</feature>
<dbReference type="PANTHER" id="PTHR38537">
    <property type="entry name" value="JITTERBUG, ISOFORM N"/>
    <property type="match status" value="1"/>
</dbReference>
<dbReference type="InterPro" id="IPR001298">
    <property type="entry name" value="Filamin/ABP280_rpt"/>
</dbReference>
<dbReference type="SMART" id="SM00557">
    <property type="entry name" value="IG_FLMN"/>
    <property type="match status" value="16"/>
</dbReference>
<evidence type="ECO:0000259" key="5">
    <source>
        <dbReference type="PROSITE" id="PS50021"/>
    </source>
</evidence>
<feature type="repeat" description="Filamin" evidence="3">
    <location>
        <begin position="1114"/>
        <end position="1213"/>
    </location>
</feature>